<dbReference type="Proteomes" id="UP000003287">
    <property type="component" value="Unassembled WGS sequence"/>
</dbReference>
<evidence type="ECO:0000256" key="1">
    <source>
        <dbReference type="SAM" id="Phobius"/>
    </source>
</evidence>
<keyword evidence="1" id="KW-1133">Transmembrane helix</keyword>
<organism evidence="2 3">
    <name type="scientific">Streptococcus constellatus subsp. pharyngis SK1060 = CCUG 46377</name>
    <dbReference type="NCBI Taxonomy" id="1035184"/>
    <lineage>
        <taxon>Bacteria</taxon>
        <taxon>Bacillati</taxon>
        <taxon>Bacillota</taxon>
        <taxon>Bacilli</taxon>
        <taxon>Lactobacillales</taxon>
        <taxon>Streptococcaceae</taxon>
        <taxon>Streptococcus</taxon>
        <taxon>Streptococcus anginosus group</taxon>
    </lineage>
</organism>
<dbReference type="EMBL" id="AFUP01000009">
    <property type="protein sequence ID" value="EGV06965.1"/>
    <property type="molecule type" value="Genomic_DNA"/>
</dbReference>
<evidence type="ECO:0000313" key="3">
    <source>
        <dbReference type="Proteomes" id="UP000003287"/>
    </source>
</evidence>
<sequence length="260" mass="28859">MEPTLAGKEPKVFGLKMNIKQITTPVFYSLIPFTLITLIIMITAPKIGAFEENLLVNGLNQADNKMQITRTQVDHATASQYNVTKGTTVIGDSVALRASEWLKQAMPEAQVDAAVSRNLASGLEIYQTDISNKVLLENVVLALGANTVDNYESLLNQFIAKLPKGHRLILVTPYDGRTAHDGTSIAVKTRQYELELAKKYDYVFVADWYQVAIEHPEIWYGTDYVHFGSESTTITKGGELYAQTVKQTIEEATKKGTVKK</sequence>
<dbReference type="eggNOG" id="COG1835">
    <property type="taxonomic scope" value="Bacteria"/>
</dbReference>
<protein>
    <recommendedName>
        <fullName evidence="4">Acyltransferase</fullName>
    </recommendedName>
</protein>
<dbReference type="AlphaFoldDB" id="F9P9V3"/>
<evidence type="ECO:0000313" key="2">
    <source>
        <dbReference type="EMBL" id="EGV06965.1"/>
    </source>
</evidence>
<accession>F9P9V3</accession>
<dbReference type="SUPFAM" id="SSF52266">
    <property type="entry name" value="SGNH hydrolase"/>
    <property type="match status" value="1"/>
</dbReference>
<keyword evidence="1" id="KW-0812">Transmembrane</keyword>
<gene>
    <name evidence="2" type="ORF">HMPREF1042_2453</name>
</gene>
<reference evidence="2 3" key="1">
    <citation type="submission" date="2011-06" db="EMBL/GenBank/DDBJ databases">
        <authorList>
            <person name="Harkins D.M."/>
            <person name="Madupu R."/>
            <person name="Durkin A.S."/>
            <person name="Torralba M."/>
            <person name="Methe B."/>
            <person name="Sutton G.G."/>
            <person name="Nelson K.E."/>
        </authorList>
    </citation>
    <scope>NUCLEOTIDE SEQUENCE [LARGE SCALE GENOMIC DNA]</scope>
    <source>
        <strain evidence="2 3">SK1060</strain>
    </source>
</reference>
<feature type="transmembrane region" description="Helical" evidence="1">
    <location>
        <begin position="26"/>
        <end position="44"/>
    </location>
</feature>
<evidence type="ECO:0008006" key="4">
    <source>
        <dbReference type="Google" id="ProtNLM"/>
    </source>
</evidence>
<keyword evidence="1" id="KW-0472">Membrane</keyword>
<proteinExistence type="predicted"/>
<name>F9P9V3_STRCV</name>